<proteinExistence type="predicted"/>
<organism evidence="2 3">
    <name type="scientific">Salicibibacter kimchii</name>
    <dbReference type="NCBI Taxonomy" id="2099786"/>
    <lineage>
        <taxon>Bacteria</taxon>
        <taxon>Bacillati</taxon>
        <taxon>Bacillota</taxon>
        <taxon>Bacilli</taxon>
        <taxon>Bacillales</taxon>
        <taxon>Bacillaceae</taxon>
        <taxon>Salicibibacter</taxon>
    </lineage>
</organism>
<dbReference type="InterPro" id="IPR011630">
    <property type="entry name" value="DUF1599"/>
</dbReference>
<keyword evidence="3" id="KW-1185">Reference proteome</keyword>
<accession>A0A345C3K8</accession>
<dbReference type="AlphaFoldDB" id="A0A345C3K8"/>
<evidence type="ECO:0000259" key="1">
    <source>
        <dbReference type="Pfam" id="PF07659"/>
    </source>
</evidence>
<dbReference type="EMBL" id="CP031092">
    <property type="protein sequence ID" value="AXF57789.1"/>
    <property type="molecule type" value="Genomic_DNA"/>
</dbReference>
<sequence>MSKLQVANGNHHPFHLNTDIKVETDKLNQTLQAKDRDYGNSFGKQFEKYGMTSVLIRLEDKLRRLESLQKYGAEVDESIEDTVQDIAGYAILTLVELNKEKA</sequence>
<name>A0A345C3K8_9BACI</name>
<reference evidence="2 3" key="1">
    <citation type="journal article" date="2018" name="J. Microbiol.">
        <title>Salicibibacter kimchii gen. nov., sp. nov., a moderately halophilic and alkalitolerant bacterium in the family Bacillaceae, isolated from kimchi.</title>
        <authorList>
            <person name="Jang J.Y."/>
            <person name="Oh Y.J."/>
            <person name="Lim S.K."/>
            <person name="Park H.K."/>
            <person name="Lee C."/>
            <person name="Kim J.Y."/>
            <person name="Lee M.A."/>
            <person name="Choi H.J."/>
        </authorList>
    </citation>
    <scope>NUCLEOTIDE SEQUENCE [LARGE SCALE GENOMIC DNA]</scope>
    <source>
        <strain evidence="2 3">NKC1-1</strain>
    </source>
</reference>
<evidence type="ECO:0000313" key="3">
    <source>
        <dbReference type="Proteomes" id="UP000252100"/>
    </source>
</evidence>
<evidence type="ECO:0000313" key="2">
    <source>
        <dbReference type="EMBL" id="AXF57789.1"/>
    </source>
</evidence>
<feature type="domain" description="Nucleotide modification associated" evidence="1">
    <location>
        <begin position="34"/>
        <end position="97"/>
    </location>
</feature>
<dbReference type="OrthoDB" id="1708031at2"/>
<dbReference type="Pfam" id="PF07659">
    <property type="entry name" value="DUF1599"/>
    <property type="match status" value="1"/>
</dbReference>
<dbReference type="KEGG" id="rue:DT065_00275"/>
<dbReference type="Proteomes" id="UP000252100">
    <property type="component" value="Chromosome"/>
</dbReference>
<gene>
    <name evidence="2" type="ORF">DT065_00275</name>
</gene>
<protein>
    <submittedName>
        <fullName evidence="2">DUF1599 domain-containing protein</fullName>
    </submittedName>
</protein>